<evidence type="ECO:0000313" key="4">
    <source>
        <dbReference type="Proteomes" id="UP000000536"/>
    </source>
</evidence>
<dbReference type="eggNOG" id="arCOG07110">
    <property type="taxonomic scope" value="Archaea"/>
</dbReference>
<feature type="transmembrane region" description="Helical" evidence="1">
    <location>
        <begin position="162"/>
        <end position="193"/>
    </location>
</feature>
<feature type="transmembrane region" description="Helical" evidence="1">
    <location>
        <begin position="252"/>
        <end position="273"/>
    </location>
</feature>
<dbReference type="OrthoDB" id="86324at2157"/>
<keyword evidence="1" id="KW-0812">Transmembrane</keyword>
<feature type="transmembrane region" description="Helical" evidence="1">
    <location>
        <begin position="114"/>
        <end position="132"/>
    </location>
</feature>
<dbReference type="EMBL" id="AP006878">
    <property type="protein sequence ID" value="BAD85741.1"/>
    <property type="molecule type" value="Genomic_DNA"/>
</dbReference>
<feature type="transmembrane region" description="Helical" evidence="1">
    <location>
        <begin position="280"/>
        <end position="296"/>
    </location>
</feature>
<reference evidence="3 4" key="1">
    <citation type="journal article" date="2005" name="Genome Res.">
        <title>Complete genome sequence of the hyperthermophilic archaeon Thermococcus kodakaraensis KOD1 and comparison with Pyrococcus genomes.</title>
        <authorList>
            <person name="Fukui T."/>
            <person name="Atomi H."/>
            <person name="Kanai T."/>
            <person name="Matsumi R."/>
            <person name="Fujiwara S."/>
            <person name="Imanaka T."/>
        </authorList>
    </citation>
    <scope>NUCLEOTIDE SEQUENCE [LARGE SCALE GENOMIC DNA]</scope>
    <source>
        <strain evidence="4">ATCC BAA-918 / JCM 12380 / KOD1</strain>
    </source>
</reference>
<feature type="transmembrane region" description="Helical" evidence="1">
    <location>
        <begin position="722"/>
        <end position="741"/>
    </location>
</feature>
<feature type="transmembrane region" description="Helical" evidence="1">
    <location>
        <begin position="205"/>
        <end position="225"/>
    </location>
</feature>
<dbReference type="Proteomes" id="UP000000536">
    <property type="component" value="Chromosome"/>
</dbReference>
<keyword evidence="1" id="KW-0472">Membrane</keyword>
<feature type="transmembrane region" description="Helical" evidence="1">
    <location>
        <begin position="88"/>
        <end position="108"/>
    </location>
</feature>
<proteinExistence type="predicted"/>
<feature type="domain" description="Membrane protein 6-pyruvoyl-tetrahydropterin synthase-related" evidence="2">
    <location>
        <begin position="62"/>
        <end position="622"/>
    </location>
</feature>
<accession>Q5JIL5</accession>
<dbReference type="AlphaFoldDB" id="Q5JIL5"/>
<dbReference type="RefSeq" id="WP_011250503.1">
    <property type="nucleotide sequence ID" value="NC_006624.1"/>
</dbReference>
<dbReference type="InParanoid" id="Q5JIL5"/>
<dbReference type="EnsemblBacteria" id="BAD85741">
    <property type="protein sequence ID" value="BAD85741"/>
    <property type="gene ID" value="TK1552"/>
</dbReference>
<dbReference type="KEGG" id="tko:TK1552"/>
<dbReference type="PATRIC" id="fig|69014.16.peg.1512"/>
<keyword evidence="1" id="KW-1133">Transmembrane helix</keyword>
<protein>
    <submittedName>
        <fullName evidence="3">Hypothetical membrane protein, conserved</fullName>
    </submittedName>
</protein>
<evidence type="ECO:0000313" key="3">
    <source>
        <dbReference type="EMBL" id="BAD85741.1"/>
    </source>
</evidence>
<dbReference type="Pfam" id="PF10131">
    <property type="entry name" value="PTPS_related"/>
    <property type="match status" value="1"/>
</dbReference>
<dbReference type="STRING" id="69014.TK1552"/>
<feature type="transmembrane region" description="Helical" evidence="1">
    <location>
        <begin position="139"/>
        <end position="156"/>
    </location>
</feature>
<dbReference type="InterPro" id="IPR018776">
    <property type="entry name" value="Membrane_prot_PTPS-rel_domain"/>
</dbReference>
<evidence type="ECO:0000256" key="1">
    <source>
        <dbReference type="SAM" id="Phobius"/>
    </source>
</evidence>
<evidence type="ECO:0000259" key="2">
    <source>
        <dbReference type="Pfam" id="PF10131"/>
    </source>
</evidence>
<keyword evidence="4" id="KW-1185">Reference proteome</keyword>
<feature type="transmembrane region" description="Helical" evidence="1">
    <location>
        <begin position="64"/>
        <end position="81"/>
    </location>
</feature>
<dbReference type="GeneID" id="78448080"/>
<sequence length="753" mass="84786">MRRAYFILLAVIAVLLYLPLFTAPSPPALNTDGNGHLFKIHKLMSDGWEPWIEDWYSGFPFLRFYPPLSYLIGAFLGILLGSDIRGYAATLMLTSFVGAVALHFYLRRTGREPYVAPVVFLLFPWHLGVAYIEANFPRANSINLFPLFLLALLWAVDIRERYLAASAVAISVISLIHHSAMVPLVITGLVLLFENFRKTRVLSNFFKVGGIVVALTSFWYVPFLLEREWTNFWKIYQYSWLFKSYSVSPSRFLEPVGIASTAVFSAFLIVAYFRGTLQRRTLGLIALYIYLALGYYSPTPWIHSLPVLSMIPQYRWMDMVNLLVPLIVADALTGVELKWRLVAGALSVGILIFGALPYAEPIPPYPGDLMEVAEFLREQPGEDWRFVVHPGVSHHSYLPVLTGKSTLNGWYHEGDPAEEGHLRMWYALSTGNDASLYLKIYAAKFLMASINVTVKDYSRIERIGNYWIYTSNVSFVEPVGAVLLGNFYDLPVDYAYFEDPSNLAAIPPGSVGVVYAGNPSKEEEGLLWNFVRNGGTVVWVPEGSGCLFGVCGVMERIDNSRLSSDVFNVSIFAPFEYEGMPWYGPVFENVTPLLSVGDKAIIGLVKLGNGTLYLVGGNLLYHSLYWNSKKEAELIFGLAGIDGSLNYTLFSRSDGEYSLGLSPSRPMLVRISESYYPHWKIRVNGKLVEPIRDDRTGLTLITVSGKSTVDAEFRDPFMRLRAYSAIGWVVVLAYLLVEFFWRRRLKVVINESS</sequence>
<name>Q5JIL5_THEKO</name>
<organism evidence="3 4">
    <name type="scientific">Thermococcus kodakarensis (strain ATCC BAA-918 / JCM 12380 / KOD1)</name>
    <name type="common">Pyrococcus kodakaraensis (strain KOD1)</name>
    <dbReference type="NCBI Taxonomy" id="69014"/>
    <lineage>
        <taxon>Archaea</taxon>
        <taxon>Methanobacteriati</taxon>
        <taxon>Methanobacteriota</taxon>
        <taxon>Thermococci</taxon>
        <taxon>Thermococcales</taxon>
        <taxon>Thermococcaceae</taxon>
        <taxon>Thermococcus</taxon>
    </lineage>
</organism>
<dbReference type="HOGENOM" id="CLU_369068_0_0_2"/>
<gene>
    <name evidence="3" type="ordered locus">TK1552</name>
</gene>